<keyword evidence="9 10" id="KW-0472">Membrane</keyword>
<evidence type="ECO:0000256" key="6">
    <source>
        <dbReference type="ARBA" id="ARBA00022792"/>
    </source>
</evidence>
<feature type="repeat" description="Solcar" evidence="10">
    <location>
        <begin position="11"/>
        <end position="91"/>
    </location>
</feature>
<dbReference type="InterPro" id="IPR023395">
    <property type="entry name" value="MCP_dom_sf"/>
</dbReference>
<reference evidence="12 13" key="1">
    <citation type="journal article" date="2014" name="Genome Biol. Evol.">
        <title>The genome of the myxosporean Thelohanellus kitauei shows adaptations to nutrient acquisition within its fish host.</title>
        <authorList>
            <person name="Yang Y."/>
            <person name="Xiong J."/>
            <person name="Zhou Z."/>
            <person name="Huo F."/>
            <person name="Miao W."/>
            <person name="Ran C."/>
            <person name="Liu Y."/>
            <person name="Zhang J."/>
            <person name="Feng J."/>
            <person name="Wang M."/>
            <person name="Wang M."/>
            <person name="Wang L."/>
            <person name="Yao B."/>
        </authorList>
    </citation>
    <scope>NUCLEOTIDE SEQUENCE [LARGE SCALE GENOMIC DNA]</scope>
    <source>
        <strain evidence="12">Wuqing</strain>
    </source>
</reference>
<comment type="similarity">
    <text evidence="2 11">Belongs to the mitochondrial carrier (TC 2.A.29) family.</text>
</comment>
<evidence type="ECO:0000313" key="13">
    <source>
        <dbReference type="Proteomes" id="UP000031668"/>
    </source>
</evidence>
<keyword evidence="6" id="KW-0999">Mitochondrion inner membrane</keyword>
<evidence type="ECO:0000256" key="11">
    <source>
        <dbReference type="RuleBase" id="RU000488"/>
    </source>
</evidence>
<dbReference type="InterPro" id="IPR052465">
    <property type="entry name" value="Mito_NAD+_Carrier"/>
</dbReference>
<name>A0A0C2JFJ4_THEKT</name>
<evidence type="ECO:0000256" key="7">
    <source>
        <dbReference type="ARBA" id="ARBA00022989"/>
    </source>
</evidence>
<keyword evidence="5" id="KW-0677">Repeat</keyword>
<keyword evidence="4 10" id="KW-0812">Transmembrane</keyword>
<keyword evidence="3 11" id="KW-0813">Transport</keyword>
<evidence type="ECO:0000256" key="1">
    <source>
        <dbReference type="ARBA" id="ARBA00004448"/>
    </source>
</evidence>
<protein>
    <submittedName>
        <fullName evidence="12">Solute carrier family 25 member 51</fullName>
    </submittedName>
</protein>
<dbReference type="SUPFAM" id="SSF103506">
    <property type="entry name" value="Mitochondrial carrier"/>
    <property type="match status" value="1"/>
</dbReference>
<dbReference type="EMBL" id="JWZT01002985">
    <property type="protein sequence ID" value="KII68038.1"/>
    <property type="molecule type" value="Genomic_DNA"/>
</dbReference>
<feature type="repeat" description="Solcar" evidence="10">
    <location>
        <begin position="100"/>
        <end position="185"/>
    </location>
</feature>
<keyword evidence="7" id="KW-1133">Transmembrane helix</keyword>
<evidence type="ECO:0000256" key="5">
    <source>
        <dbReference type="ARBA" id="ARBA00022737"/>
    </source>
</evidence>
<evidence type="ECO:0000256" key="3">
    <source>
        <dbReference type="ARBA" id="ARBA00022448"/>
    </source>
</evidence>
<dbReference type="Pfam" id="PF00153">
    <property type="entry name" value="Mito_carr"/>
    <property type="match status" value="3"/>
</dbReference>
<evidence type="ECO:0000256" key="10">
    <source>
        <dbReference type="PROSITE-ProRule" id="PRU00282"/>
    </source>
</evidence>
<evidence type="ECO:0000256" key="2">
    <source>
        <dbReference type="ARBA" id="ARBA00006375"/>
    </source>
</evidence>
<comment type="subcellular location">
    <subcellularLocation>
        <location evidence="1">Mitochondrion inner membrane</location>
        <topology evidence="1">Multi-pass membrane protein</topology>
    </subcellularLocation>
</comment>
<dbReference type="PANTHER" id="PTHR46131">
    <property type="entry name" value="SD08549P"/>
    <property type="match status" value="1"/>
</dbReference>
<dbReference type="Gene3D" id="1.50.40.10">
    <property type="entry name" value="Mitochondrial carrier domain"/>
    <property type="match status" value="1"/>
</dbReference>
<dbReference type="PROSITE" id="PS50920">
    <property type="entry name" value="SOLCAR"/>
    <property type="match status" value="2"/>
</dbReference>
<organism evidence="12 13">
    <name type="scientific">Thelohanellus kitauei</name>
    <name type="common">Myxosporean</name>
    <dbReference type="NCBI Taxonomy" id="669202"/>
    <lineage>
        <taxon>Eukaryota</taxon>
        <taxon>Metazoa</taxon>
        <taxon>Cnidaria</taxon>
        <taxon>Myxozoa</taxon>
        <taxon>Myxosporea</taxon>
        <taxon>Bivalvulida</taxon>
        <taxon>Platysporina</taxon>
        <taxon>Myxobolidae</taxon>
        <taxon>Thelohanellus</taxon>
    </lineage>
</organism>
<dbReference type="GO" id="GO:0005743">
    <property type="term" value="C:mitochondrial inner membrane"/>
    <property type="evidence" value="ECO:0007669"/>
    <property type="project" value="UniProtKB-SubCell"/>
</dbReference>
<keyword evidence="13" id="KW-1185">Reference proteome</keyword>
<evidence type="ECO:0000256" key="8">
    <source>
        <dbReference type="ARBA" id="ARBA00023128"/>
    </source>
</evidence>
<dbReference type="AlphaFoldDB" id="A0A0C2JFJ4"/>
<sequence length="281" mass="31967">MPDIDMKQLEQDAKSDFKRGAFSACASIFIVYPISKLSIRQSLEGVTANSAFQKLKYEGIVSLYRGIGPPLVQKTAAISMMYGFFAFYKSLYSKLLPEMPEFLLYTLAGCTSGTIEVIFTPLERVQTLLTCPRHAMALNNMVSGSLYIFKYYPFKEFYRGWQAVLLRNCVSTALFFYIRDEINAHWPVGKYENLKNFMTGAALGCTMSTLCYPINATRIHMQSELGDQHPNLKESFSRLFNQRNRSIRGLYFGGGTNALRSLISWGIINTMQQYLVRNNIL</sequence>
<keyword evidence="8" id="KW-0496">Mitochondrion</keyword>
<evidence type="ECO:0000256" key="4">
    <source>
        <dbReference type="ARBA" id="ARBA00022692"/>
    </source>
</evidence>
<dbReference type="OrthoDB" id="2139348at2759"/>
<dbReference type="Proteomes" id="UP000031668">
    <property type="component" value="Unassembled WGS sequence"/>
</dbReference>
<dbReference type="GO" id="GO:0051724">
    <property type="term" value="F:NAD transmembrane transporter activity"/>
    <property type="evidence" value="ECO:0007669"/>
    <property type="project" value="TreeGrafter"/>
</dbReference>
<comment type="caution">
    <text evidence="12">The sequence shown here is derived from an EMBL/GenBank/DDBJ whole genome shotgun (WGS) entry which is preliminary data.</text>
</comment>
<evidence type="ECO:0000313" key="12">
    <source>
        <dbReference type="EMBL" id="KII68038.1"/>
    </source>
</evidence>
<dbReference type="PANTHER" id="PTHR46131:SF1">
    <property type="entry name" value="SD08549P"/>
    <property type="match status" value="1"/>
</dbReference>
<dbReference type="OMA" id="KCHRIGE"/>
<evidence type="ECO:0000256" key="9">
    <source>
        <dbReference type="ARBA" id="ARBA00023136"/>
    </source>
</evidence>
<dbReference type="InterPro" id="IPR018108">
    <property type="entry name" value="MCP_transmembrane"/>
</dbReference>
<proteinExistence type="inferred from homology"/>
<accession>A0A0C2JFJ4</accession>
<gene>
    <name evidence="12" type="ORF">RF11_12194</name>
</gene>